<accession>A0A5C1K416</accession>
<proteinExistence type="predicted"/>
<protein>
    <submittedName>
        <fullName evidence="3">Glycoprotein</fullName>
    </submittedName>
</protein>
<feature type="transmembrane region" description="Helical" evidence="1">
    <location>
        <begin position="566"/>
        <end position="584"/>
    </location>
</feature>
<name>A0A5C1K416_9VIRU</name>
<dbReference type="Proteomes" id="UP000680727">
    <property type="component" value="Genome"/>
</dbReference>
<feature type="transmembrane region" description="Helical" evidence="1">
    <location>
        <begin position="535"/>
        <end position="560"/>
    </location>
</feature>
<evidence type="ECO:0000313" key="4">
    <source>
        <dbReference type="Proteomes" id="UP000680727"/>
    </source>
</evidence>
<dbReference type="Pfam" id="PF07245">
    <property type="entry name" value="Phlebovirus_G2"/>
    <property type="match status" value="1"/>
</dbReference>
<dbReference type="Gene3D" id="2.60.40.3770">
    <property type="match status" value="1"/>
</dbReference>
<reference evidence="3" key="1">
    <citation type="journal article" date="2019" name="Microbiome">
        <title>Stable distinct core eukaryotic viromes in different mosquito species from Guadeloupe, using single mosquito viral metagenomics.</title>
        <authorList>
            <person name="Shi C."/>
            <person name="Beller L."/>
            <person name="Deboutte W."/>
            <person name="Yinda K.C."/>
            <person name="Delang L."/>
            <person name="Vega-Rua A."/>
            <person name="Failloux A.B."/>
            <person name="Matthijnssens J."/>
        </authorList>
    </citation>
    <scope>NUCLEOTIDE SEQUENCE</scope>
    <source>
        <strain evidence="3">Ab-AAF-1-3</strain>
    </source>
</reference>
<gene>
    <name evidence="3" type="primary">M</name>
</gene>
<keyword evidence="4" id="KW-1185">Reference proteome</keyword>
<dbReference type="KEGG" id="vg:80550269"/>
<evidence type="ECO:0000313" key="3">
    <source>
        <dbReference type="EMBL" id="QEM39250.1"/>
    </source>
</evidence>
<keyword evidence="1" id="KW-0812">Transmembrane</keyword>
<evidence type="ECO:0000259" key="2">
    <source>
        <dbReference type="Pfam" id="PF07245"/>
    </source>
</evidence>
<dbReference type="GeneID" id="80550269"/>
<keyword evidence="1" id="KW-0472">Membrane</keyword>
<keyword evidence="1" id="KW-1133">Transmembrane helix</keyword>
<sequence length="1147" mass="127709">MKSGFLKKPKGTLELMIQHTLITEQDEQSEVKHAESVHQPRVIPAITNGGEAEYLAMGSTTQEIDPELCKTYEVVKGLIQQSKHRRNDLIKLARKVYNYEGHTTITAIAKFYVEYTKQHYHERVNVMGLAKLLGDFASLVSETYFLEEAFAKNADLCGIRMEKVRRKRRNVMQSMIGSGSCTRRFGTWDPIIKDLKFLSKVPFHQSIRVESLLRLGKCEDAQTAWVGVIESGSYRSAISASFKEGTQACVKMAICPAGLTYEGTNCVEGKSSDEFSNIEGFELSVVSGRVKLEELPMELKTLSRSYCSIQGKTVITGKSCEKPIRTTSKFTLYSISGQWLFTDKDVLIAHGQDTSNICFYNCNEGCSAGCLQCKGDEAYESIFGSWPDSACQCSYCVNCSDIYMQVDGAKIGVDAIMHAQWEITIPIENEPVMECSGCKASCKGRDISIERDASFDVIHVCIYESCYPVENDEPDFTYHIPIKHLHITEFVIMFFRSDGLGRHSQTVACLDSHVCTSIHCDICPERFANPHCFKFINWVILTLMATSLILIIPIICLLYRTSKVVLAILLLPAGLLLKLFRVLFRKCSRKSLILANSASARVNQFVNEEDQPVIRLNNRPPLRAGLAIILLWLSSCALGCENVISVDSKVLECLPSFGGEIKCSINTIVDVRLSSIGEESCINVNDQTGSVVHVIKLKTTSIRQKCAKSILYYTCDGDFKLLNSFRCRDAGECIDDTCEKVKPKGPAPIPSTDNDKAGFHGCSRVTGFWGKGCFLANQACQFYKIELQNKNRRVFEISKCSEWYWEIKVNVTISSKDGVREQELKLDTTLPQKTIIGLCQLQSVSSPTNTNINKCFARRLSSGMRTAMLECSDRSVPEIGKVGGIQCAAPTLAEQASKSCLLDSNAVQIVVQDDNVVFVNRFINVSEAWQGNLLPRNWTGSVISEEPNGQIFLHYVDSAAYTLRVKMQDYKISYTVVKPKCEAHFRNLRGCSNCGPGAILEAEVTIDKAIRTPVRVVCPSANAPGIQLAMSTKPVTLFKMAFLKSEIDEKCSVECAGNMVQIEVKGTLVSSIAINGQPDNKFLIGKGSDFILSFPWRNFGILRYFYILIGVLIVLPVVVGGFFCLSSLCKIATMKLFKRRKFRRGGH</sequence>
<dbReference type="Gene3D" id="2.60.98.50">
    <property type="match status" value="1"/>
</dbReference>
<dbReference type="RefSeq" id="YP_010839969.1">
    <property type="nucleotide sequence ID" value="NC_078295.1"/>
</dbReference>
<feature type="transmembrane region" description="Helical" evidence="1">
    <location>
        <begin position="1104"/>
        <end position="1133"/>
    </location>
</feature>
<feature type="domain" description="Phlebovirus glycoprotein G2 fusion" evidence="2">
    <location>
        <begin position="640"/>
        <end position="964"/>
    </location>
</feature>
<evidence type="ECO:0000256" key="1">
    <source>
        <dbReference type="SAM" id="Phobius"/>
    </source>
</evidence>
<dbReference type="EMBL" id="MN053785">
    <property type="protein sequence ID" value="QEM39250.1"/>
    <property type="molecule type" value="Viral_cRNA"/>
</dbReference>
<dbReference type="InterPro" id="IPR009878">
    <property type="entry name" value="Phlebovirus_G2_fusion"/>
</dbReference>
<organism evidence="3 4">
    <name type="scientific">Guadeloupe mosquito phasivirus</name>
    <dbReference type="NCBI Taxonomy" id="2607734"/>
    <lineage>
        <taxon>Viruses</taxon>
        <taxon>Riboviria</taxon>
        <taxon>Orthornavirae</taxon>
        <taxon>Negarnaviricota</taxon>
        <taxon>Polyploviricotina</taxon>
        <taxon>Bunyaviricetes</taxon>
        <taxon>Hareavirales</taxon>
        <taxon>Phenuiviridae</taxon>
        <taxon>Phasivirus</taxon>
        <taxon>Phasivirus guadeloupeense</taxon>
    </lineage>
</organism>